<organism evidence="1 2">
    <name type="scientific">Photobacterium leiognathi lrivu.4.1</name>
    <dbReference type="NCBI Taxonomy" id="1248232"/>
    <lineage>
        <taxon>Bacteria</taxon>
        <taxon>Pseudomonadati</taxon>
        <taxon>Pseudomonadota</taxon>
        <taxon>Gammaproteobacteria</taxon>
        <taxon>Vibrionales</taxon>
        <taxon>Vibrionaceae</taxon>
        <taxon>Photobacterium</taxon>
    </lineage>
</organism>
<dbReference type="Proteomes" id="UP000030675">
    <property type="component" value="Unassembled WGS sequence"/>
</dbReference>
<dbReference type="EMBL" id="DF196823">
    <property type="protein sequence ID" value="GAD32235.1"/>
    <property type="molecule type" value="Genomic_DNA"/>
</dbReference>
<gene>
    <name evidence="1" type="ORF">PLEI_3906</name>
</gene>
<name>V5F427_PHOLE</name>
<dbReference type="HOGENOM" id="CLU_1843252_0_0_6"/>
<dbReference type="RefSeq" id="WP_023935120.1">
    <property type="nucleotide sequence ID" value="NZ_DF196823.1"/>
</dbReference>
<dbReference type="AlphaFoldDB" id="V5F427"/>
<proteinExistence type="predicted"/>
<reference evidence="2" key="1">
    <citation type="submission" date="2012-12" db="EMBL/GenBank/DDBJ databases">
        <title>Genome Sequence of Photobacterium leiognathi lrivu.4.1.</title>
        <authorList>
            <person name="Urbanczyk H."/>
            <person name="Ogura Y."/>
            <person name="Hayashi T."/>
            <person name="Dunlap P.V."/>
        </authorList>
    </citation>
    <scope>NUCLEOTIDE SEQUENCE [LARGE SCALE GENOMIC DNA]</scope>
    <source>
        <strain evidence="2">lrivu.4.1</strain>
    </source>
</reference>
<sequence length="139" mass="15780">MLESKSGSIQSISISHRDKLKNAYSDLDKYVSGKSDKSTNNPWKNAYNHASHIDVGTKKSIRTMIKELQDQFDSGVYSTIDKFNIIPCSTIFLKGSWTYGMSSDILIDHEFISKFSGKTIKAICVTKDSLEMFFNYLEK</sequence>
<evidence type="ECO:0000313" key="2">
    <source>
        <dbReference type="Proteomes" id="UP000030675"/>
    </source>
</evidence>
<evidence type="ECO:0000313" key="1">
    <source>
        <dbReference type="EMBL" id="GAD32235.1"/>
    </source>
</evidence>
<accession>V5F427</accession>
<protein>
    <submittedName>
        <fullName evidence="1">Uncharacterized protein</fullName>
    </submittedName>
</protein>